<evidence type="ECO:0000313" key="2">
    <source>
        <dbReference type="EMBL" id="CAI9774690.1"/>
    </source>
</evidence>
<dbReference type="AlphaFoldDB" id="A0AAD1ZWV1"/>
<dbReference type="EMBL" id="OU503048">
    <property type="protein sequence ID" value="CAI9774690.1"/>
    <property type="molecule type" value="Genomic_DNA"/>
</dbReference>
<gene>
    <name evidence="2" type="ORF">FPE_LOCUS22120</name>
</gene>
<dbReference type="Pfam" id="PF06244">
    <property type="entry name" value="Ccdc124"/>
    <property type="match status" value="1"/>
</dbReference>
<organism evidence="2 3">
    <name type="scientific">Fraxinus pennsylvanica</name>
    <dbReference type="NCBI Taxonomy" id="56036"/>
    <lineage>
        <taxon>Eukaryota</taxon>
        <taxon>Viridiplantae</taxon>
        <taxon>Streptophyta</taxon>
        <taxon>Embryophyta</taxon>
        <taxon>Tracheophyta</taxon>
        <taxon>Spermatophyta</taxon>
        <taxon>Magnoliopsida</taxon>
        <taxon>eudicotyledons</taxon>
        <taxon>Gunneridae</taxon>
        <taxon>Pentapetalae</taxon>
        <taxon>asterids</taxon>
        <taxon>lamiids</taxon>
        <taxon>Lamiales</taxon>
        <taxon>Oleaceae</taxon>
        <taxon>Oleeae</taxon>
        <taxon>Fraxinus</taxon>
    </lineage>
</organism>
<sequence>MFLGLPEFVLSPSPSFVPRFGKVGTEGAREEHERGRAIAQIAVTDTLPPDRHPERQLKASFKAFEEAELPRNLLTTRLTRLLINHECIIAFKKPGNLSLGLVESKQNFRIEERREIGKIQPPERMTVVLAFENALSSGTLLLDP</sequence>
<feature type="domain" description="Coiled-coil" evidence="1">
    <location>
        <begin position="35"/>
        <end position="71"/>
    </location>
</feature>
<keyword evidence="3" id="KW-1185">Reference proteome</keyword>
<reference evidence="2" key="1">
    <citation type="submission" date="2023-05" db="EMBL/GenBank/DDBJ databases">
        <authorList>
            <person name="Huff M."/>
        </authorList>
    </citation>
    <scope>NUCLEOTIDE SEQUENCE</scope>
</reference>
<evidence type="ECO:0000313" key="3">
    <source>
        <dbReference type="Proteomes" id="UP000834106"/>
    </source>
</evidence>
<dbReference type="InterPro" id="IPR054414">
    <property type="entry name" value="Ccdc124/Oxs1_C"/>
</dbReference>
<dbReference type="Proteomes" id="UP000834106">
    <property type="component" value="Chromosome 13"/>
</dbReference>
<accession>A0AAD1ZWV1</accession>
<protein>
    <recommendedName>
        <fullName evidence="1">Coiled-coil domain-containing protein</fullName>
    </recommendedName>
</protein>
<proteinExistence type="predicted"/>
<name>A0AAD1ZWV1_9LAMI</name>
<evidence type="ECO:0000259" key="1">
    <source>
        <dbReference type="Pfam" id="PF06244"/>
    </source>
</evidence>